<dbReference type="EMBL" id="PDNB01000055">
    <property type="protein sequence ID" value="PGH12632.1"/>
    <property type="molecule type" value="Genomic_DNA"/>
</dbReference>
<dbReference type="Pfam" id="PF22803">
    <property type="entry name" value="GBD_Y3"/>
    <property type="match status" value="1"/>
</dbReference>
<organism evidence="4 5">
    <name type="scientific">Helicocarpus griseus UAMH5409</name>
    <dbReference type="NCBI Taxonomy" id="1447875"/>
    <lineage>
        <taxon>Eukaryota</taxon>
        <taxon>Fungi</taxon>
        <taxon>Dikarya</taxon>
        <taxon>Ascomycota</taxon>
        <taxon>Pezizomycotina</taxon>
        <taxon>Eurotiomycetes</taxon>
        <taxon>Eurotiomycetidae</taxon>
        <taxon>Onygenales</taxon>
        <taxon>Ajellomycetaceae</taxon>
        <taxon>Helicocarpus</taxon>
    </lineage>
</organism>
<protein>
    <recommendedName>
        <fullName evidence="3">Glycan binding protein Y3-like domain-containing protein</fullName>
    </recommendedName>
</protein>
<evidence type="ECO:0000259" key="3">
    <source>
        <dbReference type="Pfam" id="PF22803"/>
    </source>
</evidence>
<name>A0A2B7XVH9_9EURO</name>
<keyword evidence="5" id="KW-1185">Reference proteome</keyword>
<evidence type="ECO:0000256" key="1">
    <source>
        <dbReference type="SAM" id="MobiDB-lite"/>
    </source>
</evidence>
<dbReference type="InterPro" id="IPR054443">
    <property type="entry name" value="Y3-like_dom"/>
</dbReference>
<sequence length="129" mass="14222">MRLNASAILAGLLAFSPLVSAELVCYDGGGTWGAEPWVIEALTLIDGWCESLGRRFFPPNHQEKRCYDAQNGKAKVQLRMKNGRSSDQILEPSTCKTLLQEIVHRCDRGGRDDTTDGWRPRADPGSGCD</sequence>
<dbReference type="AlphaFoldDB" id="A0A2B7XVH9"/>
<gene>
    <name evidence="4" type="ORF">AJ79_04130</name>
</gene>
<feature type="chain" id="PRO_5012337925" description="Glycan binding protein Y3-like domain-containing protein" evidence="2">
    <location>
        <begin position="22"/>
        <end position="129"/>
    </location>
</feature>
<comment type="caution">
    <text evidence="4">The sequence shown here is derived from an EMBL/GenBank/DDBJ whole genome shotgun (WGS) entry which is preliminary data.</text>
</comment>
<keyword evidence="2" id="KW-0732">Signal</keyword>
<accession>A0A2B7XVH9</accession>
<reference evidence="4 5" key="1">
    <citation type="submission" date="2017-10" db="EMBL/GenBank/DDBJ databases">
        <title>Comparative genomics in systemic dimorphic fungi from Ajellomycetaceae.</title>
        <authorList>
            <person name="Munoz J.F."/>
            <person name="Mcewen J.G."/>
            <person name="Clay O.K."/>
            <person name="Cuomo C.A."/>
        </authorList>
    </citation>
    <scope>NUCLEOTIDE SEQUENCE [LARGE SCALE GENOMIC DNA]</scope>
    <source>
        <strain evidence="4 5">UAMH5409</strain>
    </source>
</reference>
<dbReference type="Proteomes" id="UP000223968">
    <property type="component" value="Unassembled WGS sequence"/>
</dbReference>
<evidence type="ECO:0000313" key="4">
    <source>
        <dbReference type="EMBL" id="PGH12632.1"/>
    </source>
</evidence>
<feature type="domain" description="Glycan binding protein Y3-like" evidence="3">
    <location>
        <begin position="44"/>
        <end position="116"/>
    </location>
</feature>
<feature type="region of interest" description="Disordered" evidence="1">
    <location>
        <begin position="107"/>
        <end position="129"/>
    </location>
</feature>
<evidence type="ECO:0000256" key="2">
    <source>
        <dbReference type="SAM" id="SignalP"/>
    </source>
</evidence>
<feature type="compositionally biased region" description="Basic and acidic residues" evidence="1">
    <location>
        <begin position="107"/>
        <end position="122"/>
    </location>
</feature>
<evidence type="ECO:0000313" key="5">
    <source>
        <dbReference type="Proteomes" id="UP000223968"/>
    </source>
</evidence>
<dbReference type="OrthoDB" id="4414337at2759"/>
<feature type="signal peptide" evidence="2">
    <location>
        <begin position="1"/>
        <end position="21"/>
    </location>
</feature>
<proteinExistence type="predicted"/>